<accession>A0AA36Y552</accession>
<evidence type="ECO:0000313" key="2">
    <source>
        <dbReference type="EMBL" id="EHO17086.1"/>
    </source>
</evidence>
<evidence type="ECO:0000256" key="1">
    <source>
        <dbReference type="SAM" id="Phobius"/>
    </source>
</evidence>
<dbReference type="GeneID" id="86940462"/>
<gene>
    <name evidence="2" type="ORF">HMPREF9623_00685</name>
</gene>
<dbReference type="Proteomes" id="UP000018466">
    <property type="component" value="Unassembled WGS sequence"/>
</dbReference>
<keyword evidence="3" id="KW-1185">Reference proteome</keyword>
<keyword evidence="1" id="KW-1133">Transmembrane helix</keyword>
<keyword evidence="1" id="KW-0812">Transmembrane</keyword>
<dbReference type="RefSeq" id="WP_009532518.1">
    <property type="nucleotide sequence ID" value="NZ_JH590862.1"/>
</dbReference>
<comment type="caution">
    <text evidence="2">The sequence shown here is derived from an EMBL/GenBank/DDBJ whole genome shotgun (WGS) entry which is preliminary data.</text>
</comment>
<feature type="transmembrane region" description="Helical" evidence="1">
    <location>
        <begin position="107"/>
        <end position="124"/>
    </location>
</feature>
<dbReference type="AlphaFoldDB" id="A0AA36Y552"/>
<organism evidence="2 3">
    <name type="scientific">Stomatobaculum longum</name>
    <dbReference type="NCBI Taxonomy" id="796942"/>
    <lineage>
        <taxon>Bacteria</taxon>
        <taxon>Bacillati</taxon>
        <taxon>Bacillota</taxon>
        <taxon>Clostridia</taxon>
        <taxon>Lachnospirales</taxon>
        <taxon>Lachnospiraceae</taxon>
        <taxon>Stomatobaculum</taxon>
    </lineage>
</organism>
<evidence type="ECO:0000313" key="3">
    <source>
        <dbReference type="Proteomes" id="UP000018466"/>
    </source>
</evidence>
<protein>
    <submittedName>
        <fullName evidence="2">Uncharacterized protein</fullName>
    </submittedName>
</protein>
<dbReference type="EMBL" id="AGEL01000006">
    <property type="protein sequence ID" value="EHO17086.1"/>
    <property type="molecule type" value="Genomic_DNA"/>
</dbReference>
<proteinExistence type="predicted"/>
<name>A0AA36Y552_9FIRM</name>
<sequence>MGEQPEALQLDPQHLRERDYEAAQAYTDRCPDLPLFTEASDKQREARQAAKAAERESLLQGLCFLPETASSRQAELQKRSEAAGLFAAPRTVSYVRIAARGEAENRFPGFALAGFALLCFFFGLRQLHRAGHHRQSAVKKEEFARENLQNEYKNR</sequence>
<keyword evidence="1" id="KW-0472">Membrane</keyword>
<reference evidence="2 3" key="1">
    <citation type="submission" date="2011-10" db="EMBL/GenBank/DDBJ databases">
        <title>The Genome Sequence of Lachnospiraceae bacterium ACC2.</title>
        <authorList>
            <consortium name="The Broad Institute Genome Sequencing Platform"/>
            <person name="Earl A."/>
            <person name="Ward D."/>
            <person name="Feldgarden M."/>
            <person name="Gevers D."/>
            <person name="Sizova M."/>
            <person name="Hazen A."/>
            <person name="Epstein S."/>
            <person name="Young S.K."/>
            <person name="Zeng Q."/>
            <person name="Gargeya S."/>
            <person name="Fitzgerald M."/>
            <person name="Haas B."/>
            <person name="Abouelleil A."/>
            <person name="Alvarado L."/>
            <person name="Arachchi H.M."/>
            <person name="Berlin A."/>
            <person name="Brown A."/>
            <person name="Chapman S.B."/>
            <person name="Chen Z."/>
            <person name="Dunbar C."/>
            <person name="Freedman E."/>
            <person name="Gearin G."/>
            <person name="Goldberg J."/>
            <person name="Griggs A."/>
            <person name="Gujja S."/>
            <person name="Heiman D."/>
            <person name="Howarth C."/>
            <person name="Larson L."/>
            <person name="Lui A."/>
            <person name="MacDonald P.J.P."/>
            <person name="Montmayeur A."/>
            <person name="Murphy C."/>
            <person name="Neiman D."/>
            <person name="Pearson M."/>
            <person name="Priest M."/>
            <person name="Roberts A."/>
            <person name="Saif S."/>
            <person name="Shea T."/>
            <person name="Shenoy N."/>
            <person name="Sisk P."/>
            <person name="Stolte C."/>
            <person name="Sykes S."/>
            <person name="Wortman J."/>
            <person name="Nusbaum C."/>
            <person name="Birren B."/>
        </authorList>
    </citation>
    <scope>NUCLEOTIDE SEQUENCE [LARGE SCALE GENOMIC DNA]</scope>
    <source>
        <strain evidence="2 3">ACC2</strain>
    </source>
</reference>